<keyword evidence="2" id="KW-1185">Reference proteome</keyword>
<reference evidence="1" key="1">
    <citation type="submission" date="2023-02" db="EMBL/GenBank/DDBJ databases">
        <title>Colletotrichum kahawae CIFC_Que2 genome sequencing and assembly.</title>
        <authorList>
            <person name="Baroncelli R."/>
        </authorList>
    </citation>
    <scope>NUCLEOTIDE SEQUENCE</scope>
    <source>
        <strain evidence="1">CIFC_Que2</strain>
    </source>
</reference>
<evidence type="ECO:0000313" key="1">
    <source>
        <dbReference type="EMBL" id="KAK2742449.1"/>
    </source>
</evidence>
<dbReference type="EMBL" id="VYYT01000331">
    <property type="protein sequence ID" value="KAK2742449.1"/>
    <property type="molecule type" value="Genomic_DNA"/>
</dbReference>
<protein>
    <submittedName>
        <fullName evidence="1">Uncharacterized protein</fullName>
    </submittedName>
</protein>
<name>A0AAE0D328_COLKA</name>
<dbReference type="AlphaFoldDB" id="A0AAE0D328"/>
<sequence>MQQSNNSKGGAGVQKEMNLPTMPNFGDVIRATIAGRTSAEISSEVRAVLDKADPETKEMLMTILVYVTALINESKAKTDSEIRNAVEARENYIKAKNLYTETAKRIDERVKKAEAVSSEALMVAELARSSFELWDKGVQEQLKDMFDTRMRQLMAEITQKLSNQAGGAATTEATIRELTERIQTLENGFRKELATNMQNIEGYVQRELAQMEQRVEEKVIKQMKEEIEARDEKIKVLEAKIAKLTLLG</sequence>
<dbReference type="Proteomes" id="UP001281614">
    <property type="component" value="Unassembled WGS sequence"/>
</dbReference>
<organism evidence="1 2">
    <name type="scientific">Colletotrichum kahawae</name>
    <name type="common">Coffee berry disease fungus</name>
    <dbReference type="NCBI Taxonomy" id="34407"/>
    <lineage>
        <taxon>Eukaryota</taxon>
        <taxon>Fungi</taxon>
        <taxon>Dikarya</taxon>
        <taxon>Ascomycota</taxon>
        <taxon>Pezizomycotina</taxon>
        <taxon>Sordariomycetes</taxon>
        <taxon>Hypocreomycetidae</taxon>
        <taxon>Glomerellales</taxon>
        <taxon>Glomerellaceae</taxon>
        <taxon>Colletotrichum</taxon>
        <taxon>Colletotrichum gloeosporioides species complex</taxon>
    </lineage>
</organism>
<comment type="caution">
    <text evidence="1">The sequence shown here is derived from an EMBL/GenBank/DDBJ whole genome shotgun (WGS) entry which is preliminary data.</text>
</comment>
<gene>
    <name evidence="1" type="ORF">CKAH01_18484</name>
</gene>
<evidence type="ECO:0000313" key="2">
    <source>
        <dbReference type="Proteomes" id="UP001281614"/>
    </source>
</evidence>
<proteinExistence type="predicted"/>
<accession>A0AAE0D328</accession>